<keyword evidence="2" id="KW-0645">Protease</keyword>
<gene>
    <name evidence="11" type="ORF">M0R45_025239</name>
</gene>
<dbReference type="InterPro" id="IPR043577">
    <property type="entry name" value="AE"/>
</dbReference>
<dbReference type="PIRSF" id="PIRSF019663">
    <property type="entry name" value="Legumain"/>
    <property type="match status" value="1"/>
</dbReference>
<dbReference type="CDD" id="cd21115">
    <property type="entry name" value="legumain_C"/>
    <property type="match status" value="1"/>
</dbReference>
<dbReference type="GO" id="GO:0051603">
    <property type="term" value="P:proteolysis involved in protein catabolic process"/>
    <property type="evidence" value="ECO:0007669"/>
    <property type="project" value="InterPro"/>
</dbReference>
<feature type="signal peptide" evidence="9">
    <location>
        <begin position="1"/>
        <end position="23"/>
    </location>
</feature>
<evidence type="ECO:0000256" key="6">
    <source>
        <dbReference type="ARBA" id="ARBA00023157"/>
    </source>
</evidence>
<keyword evidence="6" id="KW-1015">Disulfide bond</keyword>
<dbReference type="PIRSF" id="PIRSF500139">
    <property type="entry name" value="AE"/>
    <property type="match status" value="1"/>
</dbReference>
<evidence type="ECO:0000256" key="1">
    <source>
        <dbReference type="ARBA" id="ARBA00009941"/>
    </source>
</evidence>
<evidence type="ECO:0000256" key="5">
    <source>
        <dbReference type="ARBA" id="ARBA00022807"/>
    </source>
</evidence>
<evidence type="ECO:0000256" key="4">
    <source>
        <dbReference type="ARBA" id="ARBA00022801"/>
    </source>
</evidence>
<dbReference type="FunFam" id="3.40.50.1460:FF:000005">
    <property type="entry name" value="Vacuolar-processing enzyme beta-isozyme"/>
    <property type="match status" value="1"/>
</dbReference>
<feature type="chain" id="PRO_5043665628" description="Legumain prodomain domain-containing protein" evidence="9">
    <location>
        <begin position="24"/>
        <end position="523"/>
    </location>
</feature>
<accession>A0AAW1WVI4</accession>
<protein>
    <recommendedName>
        <fullName evidence="10">Legumain prodomain domain-containing protein</fullName>
    </recommendedName>
</protein>
<feature type="active site" evidence="8">
    <location>
        <position position="171"/>
    </location>
</feature>
<keyword evidence="12" id="KW-1185">Reference proteome</keyword>
<dbReference type="InterPro" id="IPR046427">
    <property type="entry name" value="Legumain_prodom_sf"/>
</dbReference>
<name>A0AAW1WVI4_RUBAR</name>
<dbReference type="Proteomes" id="UP001457282">
    <property type="component" value="Unassembled WGS sequence"/>
</dbReference>
<dbReference type="GO" id="GO:0006624">
    <property type="term" value="P:vacuolar protein processing"/>
    <property type="evidence" value="ECO:0007669"/>
    <property type="project" value="TreeGrafter"/>
</dbReference>
<dbReference type="PANTHER" id="PTHR12000:SF50">
    <property type="entry name" value="VACUOLAR-PROCESSING ENZYME GAMMA-ISOZYME"/>
    <property type="match status" value="1"/>
</dbReference>
<dbReference type="FunFam" id="1.10.132.130:FF:000001">
    <property type="entry name" value="Vacuolar-processing enzyme beta-isozyme"/>
    <property type="match status" value="1"/>
</dbReference>
<proteinExistence type="inferred from homology"/>
<organism evidence="11 12">
    <name type="scientific">Rubus argutus</name>
    <name type="common">Southern blackberry</name>
    <dbReference type="NCBI Taxonomy" id="59490"/>
    <lineage>
        <taxon>Eukaryota</taxon>
        <taxon>Viridiplantae</taxon>
        <taxon>Streptophyta</taxon>
        <taxon>Embryophyta</taxon>
        <taxon>Tracheophyta</taxon>
        <taxon>Spermatophyta</taxon>
        <taxon>Magnoliopsida</taxon>
        <taxon>eudicotyledons</taxon>
        <taxon>Gunneridae</taxon>
        <taxon>Pentapetalae</taxon>
        <taxon>rosids</taxon>
        <taxon>fabids</taxon>
        <taxon>Rosales</taxon>
        <taxon>Rosaceae</taxon>
        <taxon>Rosoideae</taxon>
        <taxon>Rosoideae incertae sedis</taxon>
        <taxon>Rubus</taxon>
    </lineage>
</organism>
<dbReference type="InterPro" id="IPR001096">
    <property type="entry name" value="Peptidase_C13"/>
</dbReference>
<keyword evidence="4" id="KW-0378">Hydrolase</keyword>
<reference evidence="11 12" key="1">
    <citation type="journal article" date="2023" name="G3 (Bethesda)">
        <title>A chromosome-length genome assembly and annotation of blackberry (Rubus argutus, cv. 'Hillquist').</title>
        <authorList>
            <person name="Bruna T."/>
            <person name="Aryal R."/>
            <person name="Dudchenko O."/>
            <person name="Sargent D.J."/>
            <person name="Mead D."/>
            <person name="Buti M."/>
            <person name="Cavallini A."/>
            <person name="Hytonen T."/>
            <person name="Andres J."/>
            <person name="Pham M."/>
            <person name="Weisz D."/>
            <person name="Mascagni F."/>
            <person name="Usai G."/>
            <person name="Natali L."/>
            <person name="Bassil N."/>
            <person name="Fernandez G.E."/>
            <person name="Lomsadze A."/>
            <person name="Armour M."/>
            <person name="Olukolu B."/>
            <person name="Poorten T."/>
            <person name="Britton C."/>
            <person name="Davik J."/>
            <person name="Ashrafi H."/>
            <person name="Aiden E.L."/>
            <person name="Borodovsky M."/>
            <person name="Worthington M."/>
        </authorList>
    </citation>
    <scope>NUCLEOTIDE SEQUENCE [LARGE SCALE GENOMIC DNA]</scope>
    <source>
        <strain evidence="11">PI 553951</strain>
    </source>
</reference>
<keyword evidence="3 9" id="KW-0732">Signal</keyword>
<evidence type="ECO:0000256" key="2">
    <source>
        <dbReference type="ARBA" id="ARBA00022670"/>
    </source>
</evidence>
<evidence type="ECO:0000259" key="10">
    <source>
        <dbReference type="Pfam" id="PF20985"/>
    </source>
</evidence>
<comment type="caution">
    <text evidence="11">The sequence shown here is derived from an EMBL/GenBank/DDBJ whole genome shotgun (WGS) entry which is preliminary data.</text>
</comment>
<dbReference type="Pfam" id="PF20985">
    <property type="entry name" value="Legum_prodom"/>
    <property type="match status" value="1"/>
</dbReference>
<evidence type="ECO:0000256" key="7">
    <source>
        <dbReference type="ARBA" id="ARBA00023180"/>
    </source>
</evidence>
<dbReference type="PANTHER" id="PTHR12000">
    <property type="entry name" value="HEMOGLOBINASE FAMILY MEMBER"/>
    <property type="match status" value="1"/>
</dbReference>
<dbReference type="Gene3D" id="3.40.50.1460">
    <property type="match status" value="1"/>
</dbReference>
<evidence type="ECO:0000256" key="3">
    <source>
        <dbReference type="ARBA" id="ARBA00022729"/>
    </source>
</evidence>
<dbReference type="InterPro" id="IPR048501">
    <property type="entry name" value="Legum_prodom"/>
</dbReference>
<dbReference type="AlphaFoldDB" id="A0AAW1WVI4"/>
<evidence type="ECO:0000313" key="11">
    <source>
        <dbReference type="EMBL" id="KAK9928086.1"/>
    </source>
</evidence>
<evidence type="ECO:0000256" key="9">
    <source>
        <dbReference type="SAM" id="SignalP"/>
    </source>
</evidence>
<dbReference type="GO" id="GO:0004197">
    <property type="term" value="F:cysteine-type endopeptidase activity"/>
    <property type="evidence" value="ECO:0007669"/>
    <property type="project" value="InterPro"/>
</dbReference>
<dbReference type="EMBL" id="JBEDUW010000005">
    <property type="protein sequence ID" value="KAK9928086.1"/>
    <property type="molecule type" value="Genomic_DNA"/>
</dbReference>
<dbReference type="Gene3D" id="1.10.132.130">
    <property type="match status" value="1"/>
</dbReference>
<feature type="active site" description="Nucleophile" evidence="8">
    <location>
        <position position="213"/>
    </location>
</feature>
<sequence length="523" mass="57170">MRGQYCSSGIFLIVLTIFGLSSAQLSKLMPEEFPEDFIIHVGGGSSTGPSGTKWAVLVAGSMGYGNYRHQADVCHAYQILKTRGLKDENIIVFMYDDIAYDPENPRPGVIINKPDGPDVYHGVPKDYTGENVTAANLYAVILGDKSNLSGGSGKVLNSGPNDSVFIYYTDHGGPGIIGMPVGDFVYANDLVDVLIKKHEANAYKNMVFYLESCESGSMFQGLLPTNISIYATTAANATESSWGTYCPDMTPPPPPEYDTCLGDLYSISWMEDCDLELSQETLEEQYQKVKWRTINNTYGSHVTQFGNLQQTVDLLALYLGSTDNSSSIESKSSQSSLDVVDNRDADLLHLGTRSFQRAPAGSQKQQEAKKALDDEIASRQRIDHNINQIGQLVLGHASNSVRLGGQPLVDDWGCFKTLVKTYEQHCGSLSNYGMKHTRVFANMCNAGISVSKSLQRSSNLLDLQTFITVKSSTCKYPDRCLHLPVKIHNRSIIVPASASSLHRQLLSPCLAQAVAAVLTKSAR</sequence>
<dbReference type="GO" id="GO:0005773">
    <property type="term" value="C:vacuole"/>
    <property type="evidence" value="ECO:0007669"/>
    <property type="project" value="GOC"/>
</dbReference>
<feature type="domain" description="Legumain prodomain" evidence="10">
    <location>
        <begin position="371"/>
        <end position="452"/>
    </location>
</feature>
<dbReference type="Pfam" id="PF01650">
    <property type="entry name" value="Peptidase_C13"/>
    <property type="match status" value="1"/>
</dbReference>
<evidence type="ECO:0000313" key="12">
    <source>
        <dbReference type="Proteomes" id="UP001457282"/>
    </source>
</evidence>
<keyword evidence="7" id="KW-0325">Glycoprotein</keyword>
<keyword evidence="5" id="KW-0788">Thiol protease</keyword>
<comment type="similarity">
    <text evidence="1">Belongs to the peptidase C13 family.</text>
</comment>
<dbReference type="PRINTS" id="PR00776">
    <property type="entry name" value="HEMOGLOBNASE"/>
</dbReference>
<evidence type="ECO:0000256" key="8">
    <source>
        <dbReference type="PIRSR" id="PIRSR019663-1"/>
    </source>
</evidence>